<name>A0A7D8V1U2_9HELO</name>
<dbReference type="CDD" id="cd11010">
    <property type="entry name" value="S1-P1_nuclease"/>
    <property type="match status" value="1"/>
</dbReference>
<dbReference type="GO" id="GO:0006308">
    <property type="term" value="P:DNA catabolic process"/>
    <property type="evidence" value="ECO:0007669"/>
    <property type="project" value="InterPro"/>
</dbReference>
<proteinExistence type="inferred from homology"/>
<comment type="similarity">
    <text evidence="1">Belongs to the nuclease type I family.</text>
</comment>
<dbReference type="InterPro" id="IPR003154">
    <property type="entry name" value="S1/P1nuclease"/>
</dbReference>
<keyword evidence="4" id="KW-0255">Endonuclease</keyword>
<evidence type="ECO:0000313" key="9">
    <source>
        <dbReference type="EMBL" id="TVY59268.1"/>
    </source>
</evidence>
<keyword evidence="2" id="KW-0540">Nuclease</keyword>
<sequence>MKTQAAASIFFLATSLPSALGWGTLGHQTVAYIATNFVSSATKTKFQSILGDTSTDYLATVSTWADTYRYTDAGTWSAPLHFIDANDDPPSSCDVEYSRDCGDTGCVVSAIKNYVHFNEIINPNYLTCSEHFIEQVRHNNCGKVPCPCKLEILPADVHGSLFEGAALRYPQISWRHVDCGSQKASLDFVSPFLVMETCNLDVHLYLSDESIQFIGDIHQPLHDEGLDLGGNEIDVTFDGSSTNLHHIWDTNIPEKYVGGYALSDAKSFAATLTKSIKTGTYESEAASWLDGIDLSDPVSSATSWASEANAYVCSTVMPKGISAVEDTDLSGTYYTKAIPVVELQIARAGYRLAAWLDLIATGSTGL</sequence>
<keyword evidence="10" id="KW-1185">Reference proteome</keyword>
<dbReference type="PANTHER" id="PTHR33146:SF26">
    <property type="entry name" value="ENDONUCLEASE 4"/>
    <property type="match status" value="1"/>
</dbReference>
<keyword evidence="7" id="KW-0325">Glycoprotein</keyword>
<evidence type="ECO:0000256" key="5">
    <source>
        <dbReference type="ARBA" id="ARBA00022801"/>
    </source>
</evidence>
<dbReference type="Gene3D" id="1.10.575.10">
    <property type="entry name" value="P1 Nuclease"/>
    <property type="match status" value="1"/>
</dbReference>
<evidence type="ECO:0000256" key="1">
    <source>
        <dbReference type="ARBA" id="ARBA00009547"/>
    </source>
</evidence>
<evidence type="ECO:0000256" key="6">
    <source>
        <dbReference type="ARBA" id="ARBA00023157"/>
    </source>
</evidence>
<keyword evidence="6" id="KW-1015">Disulfide bond</keyword>
<dbReference type="InterPro" id="IPR008947">
    <property type="entry name" value="PLipase_C/P1_nuclease_dom_sf"/>
</dbReference>
<dbReference type="GO" id="GO:0004519">
    <property type="term" value="F:endonuclease activity"/>
    <property type="evidence" value="ECO:0007669"/>
    <property type="project" value="UniProtKB-KW"/>
</dbReference>
<dbReference type="GO" id="GO:0003676">
    <property type="term" value="F:nucleic acid binding"/>
    <property type="evidence" value="ECO:0007669"/>
    <property type="project" value="InterPro"/>
</dbReference>
<dbReference type="Pfam" id="PF02265">
    <property type="entry name" value="S1-P1_nuclease"/>
    <property type="match status" value="2"/>
</dbReference>
<evidence type="ECO:0000256" key="7">
    <source>
        <dbReference type="ARBA" id="ARBA00023180"/>
    </source>
</evidence>
<accession>A0A7D8V1U2</accession>
<feature type="signal peptide" evidence="8">
    <location>
        <begin position="1"/>
        <end position="21"/>
    </location>
</feature>
<dbReference type="GO" id="GO:0046872">
    <property type="term" value="F:metal ion binding"/>
    <property type="evidence" value="ECO:0007669"/>
    <property type="project" value="UniProtKB-KW"/>
</dbReference>
<evidence type="ECO:0000256" key="2">
    <source>
        <dbReference type="ARBA" id="ARBA00022722"/>
    </source>
</evidence>
<dbReference type="PANTHER" id="PTHR33146">
    <property type="entry name" value="ENDONUCLEASE 4"/>
    <property type="match status" value="1"/>
</dbReference>
<evidence type="ECO:0000256" key="8">
    <source>
        <dbReference type="SAM" id="SignalP"/>
    </source>
</evidence>
<feature type="chain" id="PRO_5028904537" evidence="8">
    <location>
        <begin position="22"/>
        <end position="366"/>
    </location>
</feature>
<evidence type="ECO:0000256" key="3">
    <source>
        <dbReference type="ARBA" id="ARBA00022723"/>
    </source>
</evidence>
<reference evidence="9 10" key="1">
    <citation type="submission" date="2018-05" db="EMBL/GenBank/DDBJ databases">
        <title>Whole genome sequencing for identification of molecular markers to develop diagnostic detection tools for the regulated plant pathogen Lachnellula willkommii.</title>
        <authorList>
            <person name="Giroux E."/>
            <person name="Bilodeau G."/>
        </authorList>
    </citation>
    <scope>NUCLEOTIDE SEQUENCE [LARGE SCALE GENOMIC DNA]</scope>
    <source>
        <strain evidence="9 10">CBS 625.97</strain>
    </source>
</reference>
<protein>
    <submittedName>
        <fullName evidence="9">Nuclease S1</fullName>
    </submittedName>
</protein>
<evidence type="ECO:0000313" key="10">
    <source>
        <dbReference type="Proteomes" id="UP000481288"/>
    </source>
</evidence>
<dbReference type="SUPFAM" id="SSF48537">
    <property type="entry name" value="Phospholipase C/P1 nuclease"/>
    <property type="match status" value="1"/>
</dbReference>
<keyword evidence="5" id="KW-0378">Hydrolase</keyword>
<dbReference type="GO" id="GO:0016788">
    <property type="term" value="F:hydrolase activity, acting on ester bonds"/>
    <property type="evidence" value="ECO:0007669"/>
    <property type="project" value="InterPro"/>
</dbReference>
<evidence type="ECO:0000256" key="4">
    <source>
        <dbReference type="ARBA" id="ARBA00022759"/>
    </source>
</evidence>
<dbReference type="Proteomes" id="UP000481288">
    <property type="component" value="Unassembled WGS sequence"/>
</dbReference>
<dbReference type="OrthoDB" id="441446at2759"/>
<comment type="caution">
    <text evidence="9">The sequence shown here is derived from an EMBL/GenBank/DDBJ whole genome shotgun (WGS) entry which is preliminary data.</text>
</comment>
<keyword evidence="8" id="KW-0732">Signal</keyword>
<organism evidence="9 10">
    <name type="scientific">Lachnellula cervina</name>
    <dbReference type="NCBI Taxonomy" id="1316786"/>
    <lineage>
        <taxon>Eukaryota</taxon>
        <taxon>Fungi</taxon>
        <taxon>Dikarya</taxon>
        <taxon>Ascomycota</taxon>
        <taxon>Pezizomycotina</taxon>
        <taxon>Leotiomycetes</taxon>
        <taxon>Helotiales</taxon>
        <taxon>Lachnaceae</taxon>
        <taxon>Lachnellula</taxon>
    </lineage>
</organism>
<dbReference type="AlphaFoldDB" id="A0A7D8V1U2"/>
<gene>
    <name evidence="9" type="primary">nucS_0</name>
    <name evidence="9" type="ORF">LCER1_G000479</name>
</gene>
<dbReference type="EMBL" id="QGMG01000008">
    <property type="protein sequence ID" value="TVY59268.1"/>
    <property type="molecule type" value="Genomic_DNA"/>
</dbReference>
<keyword evidence="3" id="KW-0479">Metal-binding</keyword>